<feature type="compositionally biased region" description="Polar residues" evidence="1">
    <location>
        <begin position="65"/>
        <end position="78"/>
    </location>
</feature>
<name>A0A8T9BR98_9HELO</name>
<dbReference type="Proteomes" id="UP000469558">
    <property type="component" value="Unassembled WGS sequence"/>
</dbReference>
<accession>A0A8T9BR98</accession>
<feature type="region of interest" description="Disordered" evidence="1">
    <location>
        <begin position="1"/>
        <end position="306"/>
    </location>
</feature>
<dbReference type="EMBL" id="QGMK01002808">
    <property type="protein sequence ID" value="TVY55895.1"/>
    <property type="molecule type" value="Genomic_DNA"/>
</dbReference>
<feature type="compositionally biased region" description="Basic and acidic residues" evidence="1">
    <location>
        <begin position="149"/>
        <end position="169"/>
    </location>
</feature>
<feature type="non-terminal residue" evidence="2">
    <location>
        <position position="1"/>
    </location>
</feature>
<organism evidence="2 3">
    <name type="scientific">Lachnellula suecica</name>
    <dbReference type="NCBI Taxonomy" id="602035"/>
    <lineage>
        <taxon>Eukaryota</taxon>
        <taxon>Fungi</taxon>
        <taxon>Dikarya</taxon>
        <taxon>Ascomycota</taxon>
        <taxon>Pezizomycotina</taxon>
        <taxon>Leotiomycetes</taxon>
        <taxon>Helotiales</taxon>
        <taxon>Lachnaceae</taxon>
        <taxon>Lachnellula</taxon>
    </lineage>
</organism>
<dbReference type="OrthoDB" id="5425130at2759"/>
<gene>
    <name evidence="2" type="ORF">LSUE1_G010177</name>
</gene>
<feature type="region of interest" description="Disordered" evidence="1">
    <location>
        <begin position="331"/>
        <end position="388"/>
    </location>
</feature>
<feature type="compositionally biased region" description="Polar residues" evidence="1">
    <location>
        <begin position="170"/>
        <end position="179"/>
    </location>
</feature>
<evidence type="ECO:0000313" key="3">
    <source>
        <dbReference type="Proteomes" id="UP000469558"/>
    </source>
</evidence>
<keyword evidence="3" id="KW-1185">Reference proteome</keyword>
<dbReference type="AlphaFoldDB" id="A0A8T9BR98"/>
<proteinExistence type="predicted"/>
<comment type="caution">
    <text evidence="2">The sequence shown here is derived from an EMBL/GenBank/DDBJ whole genome shotgun (WGS) entry which is preliminary data.</text>
</comment>
<feature type="compositionally biased region" description="Low complexity" evidence="1">
    <location>
        <begin position="349"/>
        <end position="380"/>
    </location>
</feature>
<protein>
    <submittedName>
        <fullName evidence="2">Uncharacterized protein</fullName>
    </submittedName>
</protein>
<reference evidence="2 3" key="1">
    <citation type="submission" date="2018-05" db="EMBL/GenBank/DDBJ databases">
        <title>Genome sequencing and assembly of the regulated plant pathogen Lachnellula willkommii and related sister species for the development of diagnostic species identification markers.</title>
        <authorList>
            <person name="Giroux E."/>
            <person name="Bilodeau G."/>
        </authorList>
    </citation>
    <scope>NUCLEOTIDE SEQUENCE [LARGE SCALE GENOMIC DNA]</scope>
    <source>
        <strain evidence="2 3">CBS 268.59</strain>
    </source>
</reference>
<feature type="compositionally biased region" description="Polar residues" evidence="1">
    <location>
        <begin position="331"/>
        <end position="346"/>
    </location>
</feature>
<evidence type="ECO:0000313" key="2">
    <source>
        <dbReference type="EMBL" id="TVY55895.1"/>
    </source>
</evidence>
<evidence type="ECO:0000256" key="1">
    <source>
        <dbReference type="SAM" id="MobiDB-lite"/>
    </source>
</evidence>
<feature type="compositionally biased region" description="Pro residues" evidence="1">
    <location>
        <begin position="279"/>
        <end position="290"/>
    </location>
</feature>
<feature type="compositionally biased region" description="Low complexity" evidence="1">
    <location>
        <begin position="79"/>
        <end position="102"/>
    </location>
</feature>
<sequence length="428" mass="45794">MASVLPETPGRGRSRFSKALPTAPRVDYPVLINTDLRQSPLPPLPKDAMASKMSIPRRPVGASKSVKSPSIASLSSVYSDSATSSRRLSDSSRNSANSLSGSEQPGTEPAPPLPPKDKGRGKTASPAESPKHVLASPAAGFTSSPPRPEIWKRRSTKSERSIRFPELKLNRSNGSTTEPPTERSLPPIPFSLPRSSVRKPVPSRPAPPQPNSMGNTVSKLKEKHERKKSNGSSSGGTIGRKGMANTEQPSPVTRLPTPEYHHTDKQQPSTPQILSPRTPNTPPDEAPPPELPDKNRLRANSNSSNNSLLKLVAEHSRSPSETLTVTSEATVMASPQPQKNFATNKILTPAASPSPASALRSPESFSNSHSRSASSSQTLSPTKIYFPKQPGPLLAKGTVLPAPPLTSLQFECYQAHQKTHAIKNAKCP</sequence>
<feature type="compositionally biased region" description="Polar residues" evidence="1">
    <location>
        <begin position="266"/>
        <end position="275"/>
    </location>
</feature>